<sequence>MSSKNLTDQQQKEFIIQEFVLQALPSNLHGTYKKTTQYFHIPEEQRAKFTEANLAYLQEKAQELATSFQETVASKKQRLTMTSSNNVELLTTMQQMLLQMQHHVTEGIRNLSIESHDDGDTDVRAHIGHGRSRSLRINDPAPFSGKAEDVRTFVTQVKVAIRMNQWQFEDDLAKICYMFSFMTGIAYDWVQPLLENIASDDMDVCLTSFPLFLEEFHTTFGETNELGV</sequence>
<dbReference type="Proteomes" id="UP000242180">
    <property type="component" value="Unassembled WGS sequence"/>
</dbReference>
<protein>
    <recommendedName>
        <fullName evidence="1">DUF4939 domain-containing protein</fullName>
    </recommendedName>
</protein>
<gene>
    <name evidence="2" type="ORF">BCR43DRAFT_519042</name>
</gene>
<evidence type="ECO:0000313" key="3">
    <source>
        <dbReference type="Proteomes" id="UP000242180"/>
    </source>
</evidence>
<comment type="caution">
    <text evidence="2">The sequence shown here is derived from an EMBL/GenBank/DDBJ whole genome shotgun (WGS) entry which is preliminary data.</text>
</comment>
<name>A0A1X2H0F0_SYNRA</name>
<keyword evidence="3" id="KW-1185">Reference proteome</keyword>
<dbReference type="OrthoDB" id="2266810at2759"/>
<evidence type="ECO:0000259" key="1">
    <source>
        <dbReference type="Pfam" id="PF16297"/>
    </source>
</evidence>
<accession>A0A1X2H0F0</accession>
<dbReference type="EMBL" id="MCGN01000012">
    <property type="protein sequence ID" value="ORY90555.1"/>
    <property type="molecule type" value="Genomic_DNA"/>
</dbReference>
<organism evidence="2 3">
    <name type="scientific">Syncephalastrum racemosum</name>
    <name type="common">Filamentous fungus</name>
    <dbReference type="NCBI Taxonomy" id="13706"/>
    <lineage>
        <taxon>Eukaryota</taxon>
        <taxon>Fungi</taxon>
        <taxon>Fungi incertae sedis</taxon>
        <taxon>Mucoromycota</taxon>
        <taxon>Mucoromycotina</taxon>
        <taxon>Mucoromycetes</taxon>
        <taxon>Mucorales</taxon>
        <taxon>Syncephalastraceae</taxon>
        <taxon>Syncephalastrum</taxon>
    </lineage>
</organism>
<proteinExistence type="predicted"/>
<feature type="domain" description="DUF4939" evidence="1">
    <location>
        <begin position="136"/>
        <end position="223"/>
    </location>
</feature>
<dbReference type="AlphaFoldDB" id="A0A1X2H0F0"/>
<evidence type="ECO:0000313" key="2">
    <source>
        <dbReference type="EMBL" id="ORY90555.1"/>
    </source>
</evidence>
<dbReference type="InterPro" id="IPR032549">
    <property type="entry name" value="DUF4939"/>
</dbReference>
<dbReference type="Pfam" id="PF16297">
    <property type="entry name" value="DUF4939"/>
    <property type="match status" value="1"/>
</dbReference>
<reference evidence="2 3" key="1">
    <citation type="submission" date="2016-07" db="EMBL/GenBank/DDBJ databases">
        <title>Pervasive Adenine N6-methylation of Active Genes in Fungi.</title>
        <authorList>
            <consortium name="DOE Joint Genome Institute"/>
            <person name="Mondo S.J."/>
            <person name="Dannebaum R.O."/>
            <person name="Kuo R.C."/>
            <person name="Labutti K."/>
            <person name="Haridas S."/>
            <person name="Kuo A."/>
            <person name="Salamov A."/>
            <person name="Ahrendt S.R."/>
            <person name="Lipzen A."/>
            <person name="Sullivan W."/>
            <person name="Andreopoulos W.B."/>
            <person name="Clum A."/>
            <person name="Lindquist E."/>
            <person name="Daum C."/>
            <person name="Ramamoorthy G.K."/>
            <person name="Gryganskyi A."/>
            <person name="Culley D."/>
            <person name="Magnuson J.K."/>
            <person name="James T.Y."/>
            <person name="O'Malley M.A."/>
            <person name="Stajich J.E."/>
            <person name="Spatafora J.W."/>
            <person name="Visel A."/>
            <person name="Grigoriev I.V."/>
        </authorList>
    </citation>
    <scope>NUCLEOTIDE SEQUENCE [LARGE SCALE GENOMIC DNA]</scope>
    <source>
        <strain evidence="2 3">NRRL 2496</strain>
    </source>
</reference>
<dbReference type="InParanoid" id="A0A1X2H0F0"/>
<dbReference type="STRING" id="13706.A0A1X2H0F0"/>